<proteinExistence type="predicted"/>
<keyword evidence="2" id="KW-1185">Reference proteome</keyword>
<name>A0A1G4IEA5_TRYEQ</name>
<evidence type="ECO:0000313" key="2">
    <source>
        <dbReference type="Proteomes" id="UP000195570"/>
    </source>
</evidence>
<accession>A0A1G4IEA5</accession>
<dbReference type="VEuPathDB" id="TriTrypDB:TEOVI_000216100"/>
<dbReference type="AlphaFoldDB" id="A0A1G4IEA5"/>
<comment type="caution">
    <text evidence="1">The sequence shown here is derived from an EMBL/GenBank/DDBJ whole genome shotgun (WGS) entry which is preliminary data.</text>
</comment>
<dbReference type="RefSeq" id="XP_067081372.1">
    <property type="nucleotide sequence ID" value="XM_067225271.1"/>
</dbReference>
<dbReference type="Proteomes" id="UP000195570">
    <property type="component" value="Unassembled WGS sequence"/>
</dbReference>
<protein>
    <submittedName>
        <fullName evidence="1">Uncharacterized protein</fullName>
    </submittedName>
</protein>
<dbReference type="GeneID" id="92376101"/>
<dbReference type="EMBL" id="CZPT02001490">
    <property type="protein sequence ID" value="SCU70587.1"/>
    <property type="molecule type" value="Genomic_DNA"/>
</dbReference>
<gene>
    <name evidence="1" type="ORF">TEOVI_000216100</name>
</gene>
<dbReference type="SUPFAM" id="SSF58087">
    <property type="entry name" value="Variant surface glycoprotein (N-terminal domain)"/>
    <property type="match status" value="1"/>
</dbReference>
<evidence type="ECO:0000313" key="1">
    <source>
        <dbReference type="EMBL" id="SCU70587.1"/>
    </source>
</evidence>
<sequence>METGAATVVGACGSGEAGSIAAGMGVKSITTKVQTTTAKFQFHAYANAKPKCKPPAGQENGLIVKADQVAHAICTVRTHTALTEQSLSTMELTALCNDPGAQLLAELATKGATDTKATAPQKEEIVDKLFGGKDTKVQEKYIKRLATTPIAFTLGSDKKYLKITDLKDSDDYGYALVVAFYQN</sequence>
<organism evidence="1 2">
    <name type="scientific">Trypanosoma equiperdum</name>
    <dbReference type="NCBI Taxonomy" id="5694"/>
    <lineage>
        <taxon>Eukaryota</taxon>
        <taxon>Discoba</taxon>
        <taxon>Euglenozoa</taxon>
        <taxon>Kinetoplastea</taxon>
        <taxon>Metakinetoplastina</taxon>
        <taxon>Trypanosomatida</taxon>
        <taxon>Trypanosomatidae</taxon>
        <taxon>Trypanosoma</taxon>
    </lineage>
</organism>
<reference evidence="1" key="1">
    <citation type="submission" date="2016-09" db="EMBL/GenBank/DDBJ databases">
        <authorList>
            <person name="Hebert L."/>
            <person name="Moumen B."/>
        </authorList>
    </citation>
    <scope>NUCLEOTIDE SEQUENCE [LARGE SCALE GENOMIC DNA]</scope>
    <source>
        <strain evidence="1">OVI</strain>
    </source>
</reference>